<keyword evidence="4" id="KW-0378">Hydrolase</keyword>
<dbReference type="InterPro" id="IPR036649">
    <property type="entry name" value="Pyrophosphatase_sf"/>
</dbReference>
<evidence type="ECO:0000313" key="6">
    <source>
        <dbReference type="EMBL" id="AGK04423.1"/>
    </source>
</evidence>
<keyword evidence="3" id="KW-0479">Metal-binding</keyword>
<evidence type="ECO:0000256" key="5">
    <source>
        <dbReference type="ARBA" id="ARBA00022842"/>
    </source>
</evidence>
<evidence type="ECO:0000256" key="2">
    <source>
        <dbReference type="ARBA" id="ARBA00012146"/>
    </source>
</evidence>
<keyword evidence="5" id="KW-0460">Magnesium</keyword>
<dbReference type="RefSeq" id="WP_015586517.1">
    <property type="nucleotide sequence ID" value="NC_013946.1"/>
</dbReference>
<comment type="cofactor">
    <cofactor evidence="1">
        <name>Mg(2+)</name>
        <dbReference type="ChEBI" id="CHEBI:18420"/>
    </cofactor>
</comment>
<dbReference type="GO" id="GO:0005737">
    <property type="term" value="C:cytoplasm"/>
    <property type="evidence" value="ECO:0007669"/>
    <property type="project" value="InterPro"/>
</dbReference>
<dbReference type="AlphaFoldDB" id="M9XCW3"/>
<dbReference type="SUPFAM" id="SSF50324">
    <property type="entry name" value="Inorganic pyrophosphatase"/>
    <property type="match status" value="1"/>
</dbReference>
<evidence type="ECO:0000256" key="3">
    <source>
        <dbReference type="ARBA" id="ARBA00022723"/>
    </source>
</evidence>
<dbReference type="Proteomes" id="UP000013026">
    <property type="component" value="Chromosome"/>
</dbReference>
<dbReference type="OrthoDB" id="9798107at2"/>
<sequence>MRAKMLVEWSLGTAERYSWDGERLVPKEPPWRPEWGLAPVNYGLIPGYHNPADHDTLDAIWAGREPVPVGSWLEGEVLGMIWVSDGDHKIILGHPQNLSDLDLGVLWQWFRKRQPRLASAEEAEAFVRSL</sequence>
<dbReference type="PATRIC" id="fig|504728.9.peg.1155"/>
<reference evidence="6 7" key="1">
    <citation type="submission" date="2013-04" db="EMBL/GenBank/DDBJ databases">
        <authorList>
            <person name="Chin J."/>
            <person name="Alexander D.H."/>
            <person name="Marks P."/>
            <person name="Korlach J."/>
            <person name="Clum A."/>
            <person name="Copeland A."/>
        </authorList>
    </citation>
    <scope>NUCLEOTIDE SEQUENCE [LARGE SCALE GENOMIC DNA]</scope>
    <source>
        <strain evidence="7">ATCC 35948 / DSM 1279 / VKM B-1258 / 21</strain>
    </source>
</reference>
<dbReference type="InterPro" id="IPR008162">
    <property type="entry name" value="Pyrophosphatase"/>
</dbReference>
<organism evidence="6 7">
    <name type="scientific">Meiothermus ruber (strain ATCC 35948 / DSM 1279 / VKM B-1258 / 21)</name>
    <name type="common">Thermus ruber</name>
    <dbReference type="NCBI Taxonomy" id="504728"/>
    <lineage>
        <taxon>Bacteria</taxon>
        <taxon>Thermotogati</taxon>
        <taxon>Deinococcota</taxon>
        <taxon>Deinococci</taxon>
        <taxon>Thermales</taxon>
        <taxon>Thermaceae</taxon>
        <taxon>Meiothermus</taxon>
    </lineage>
</organism>
<accession>M9XCW3</accession>
<evidence type="ECO:0000256" key="4">
    <source>
        <dbReference type="ARBA" id="ARBA00022801"/>
    </source>
</evidence>
<proteinExistence type="predicted"/>
<dbReference type="eggNOG" id="COG0221">
    <property type="taxonomic scope" value="Bacteria"/>
</dbReference>
<dbReference type="STRING" id="504728.K649_05605"/>
<dbReference type="GO" id="GO:0006796">
    <property type="term" value="P:phosphate-containing compound metabolic process"/>
    <property type="evidence" value="ECO:0007669"/>
    <property type="project" value="InterPro"/>
</dbReference>
<dbReference type="GO" id="GO:0000287">
    <property type="term" value="F:magnesium ion binding"/>
    <property type="evidence" value="ECO:0007669"/>
    <property type="project" value="InterPro"/>
</dbReference>
<evidence type="ECO:0000313" key="7">
    <source>
        <dbReference type="Proteomes" id="UP000013026"/>
    </source>
</evidence>
<dbReference type="Gene3D" id="3.90.80.10">
    <property type="entry name" value="Inorganic pyrophosphatase"/>
    <property type="match status" value="1"/>
</dbReference>
<dbReference type="EMBL" id="CP005385">
    <property type="protein sequence ID" value="AGK04423.1"/>
    <property type="molecule type" value="Genomic_DNA"/>
</dbReference>
<protein>
    <recommendedName>
        <fullName evidence="2">inorganic diphosphatase</fullName>
        <ecNumber evidence="2">3.6.1.1</ecNumber>
    </recommendedName>
</protein>
<dbReference type="Pfam" id="PF00719">
    <property type="entry name" value="Pyrophosphatase"/>
    <property type="match status" value="1"/>
</dbReference>
<dbReference type="GO" id="GO:0004427">
    <property type="term" value="F:inorganic diphosphate phosphatase activity"/>
    <property type="evidence" value="ECO:0007669"/>
    <property type="project" value="UniProtKB-EC"/>
</dbReference>
<dbReference type="EC" id="3.6.1.1" evidence="2"/>
<gene>
    <name evidence="6" type="ORF">K649_05605</name>
</gene>
<name>M9XCW3_MEIRD</name>
<evidence type="ECO:0000256" key="1">
    <source>
        <dbReference type="ARBA" id="ARBA00001946"/>
    </source>
</evidence>
<dbReference type="KEGG" id="mre:K649_05605"/>